<name>A0A1B7KYX9_9ENTR</name>
<dbReference type="RefSeq" id="WP_064600780.1">
    <property type="nucleotide sequence ID" value="NZ_LYRP01000048.1"/>
</dbReference>
<dbReference type="Proteomes" id="UP000078225">
    <property type="component" value="Unassembled WGS sequence"/>
</dbReference>
<dbReference type="STRING" id="1691903.A9B99_15315"/>
<evidence type="ECO:0008006" key="3">
    <source>
        <dbReference type="Google" id="ProtNLM"/>
    </source>
</evidence>
<protein>
    <recommendedName>
        <fullName evidence="3">Guanylate cyclase domain-containing protein</fullName>
    </recommendedName>
</protein>
<accession>A0A1B7KYX9</accession>
<dbReference type="EMBL" id="LYRP01000048">
    <property type="protein sequence ID" value="OAT75247.1"/>
    <property type="molecule type" value="Genomic_DNA"/>
</dbReference>
<reference evidence="2" key="1">
    <citation type="submission" date="2016-05" db="EMBL/GenBank/DDBJ databases">
        <authorList>
            <person name="Behera P."/>
            <person name="Vaishampayan P."/>
            <person name="Singh N."/>
            <person name="Raina V."/>
            <person name="Suar M."/>
            <person name="Pattnaik A."/>
            <person name="Rastogi G."/>
        </authorList>
    </citation>
    <scope>NUCLEOTIDE SEQUENCE [LARGE SCALE GENOMIC DNA]</scope>
    <source>
        <strain evidence="2">MP23</strain>
    </source>
</reference>
<keyword evidence="2" id="KW-1185">Reference proteome</keyword>
<gene>
    <name evidence="1" type="ORF">A9B99_15315</name>
</gene>
<comment type="caution">
    <text evidence="1">The sequence shown here is derived from an EMBL/GenBank/DDBJ whole genome shotgun (WGS) entry which is preliminary data.</text>
</comment>
<evidence type="ECO:0000313" key="2">
    <source>
        <dbReference type="Proteomes" id="UP000078225"/>
    </source>
</evidence>
<evidence type="ECO:0000313" key="1">
    <source>
        <dbReference type="EMBL" id="OAT75247.1"/>
    </source>
</evidence>
<sequence length="253" mass="28230">MQLGNVKLFKGIGYVCFLDILGFSQDILSNWNATESNPLDKLLAIKSALPVLHDDEVESGVSQSVRNYVCRVNTVSDSITIAFGLEKELIIGDMVLGLEVLLANVREVWRTAIELGYTLRGAIDFGEIYWDKNELVGPAFINAYRLESEIARVSRVVASSKLNKLLANLASNYSSGIVEHLIDNFRKDVDGYIVLDPYKMCVTDEERVLLVKKLKKMASQASLPLIKEKYAPLIEMLSKRPSALIEPSQLGQY</sequence>
<organism evidence="1 2">
    <name type="scientific">Mangrovibacter phragmitis</name>
    <dbReference type="NCBI Taxonomy" id="1691903"/>
    <lineage>
        <taxon>Bacteria</taxon>
        <taxon>Pseudomonadati</taxon>
        <taxon>Pseudomonadota</taxon>
        <taxon>Gammaproteobacteria</taxon>
        <taxon>Enterobacterales</taxon>
        <taxon>Enterobacteriaceae</taxon>
        <taxon>Mangrovibacter</taxon>
    </lineage>
</organism>
<dbReference type="OrthoDB" id="9181325at2"/>
<proteinExistence type="predicted"/>
<dbReference type="AlphaFoldDB" id="A0A1B7KYX9"/>